<feature type="transmembrane region" description="Helical" evidence="1">
    <location>
        <begin position="208"/>
        <end position="229"/>
    </location>
</feature>
<comment type="caution">
    <text evidence="2">The sequence shown here is derived from an EMBL/GenBank/DDBJ whole genome shotgun (WGS) entry which is preliminary data.</text>
</comment>
<feature type="transmembrane region" description="Helical" evidence="1">
    <location>
        <begin position="27"/>
        <end position="46"/>
    </location>
</feature>
<dbReference type="Proteomes" id="UP001466331">
    <property type="component" value="Unassembled WGS sequence"/>
</dbReference>
<name>A0ABU9UAJ1_9SPIR</name>
<dbReference type="EMBL" id="JBCHKQ010000002">
    <property type="protein sequence ID" value="MEM5947690.1"/>
    <property type="molecule type" value="Genomic_DNA"/>
</dbReference>
<feature type="transmembrane region" description="Helical" evidence="1">
    <location>
        <begin position="74"/>
        <end position="100"/>
    </location>
</feature>
<protein>
    <submittedName>
        <fullName evidence="2">Uncharacterized protein</fullName>
    </submittedName>
</protein>
<feature type="transmembrane region" description="Helical" evidence="1">
    <location>
        <begin position="264"/>
        <end position="290"/>
    </location>
</feature>
<sequence>MEKITKQGFLSPFIKGTGLVIKNIKSFLIPALISLPFSMGIGIFSLHQMTRASSLLDAIINGDTFAASTYIQNVFIPLSITQLIEVLFFLLFSIVAFNLSQRGSNLLDKAFEVLVINIPRILLLLLEILGAFFLTILANLIFVSVFSSVLIRAGLPDNIIILCVYIEFIVVYLLIGLLIIFSPLNVLIMGYRPYQAIKASIRLVGSSFFRFFLSFILLFFLAAFLNILIQTPFLKPLSIDFFSMLSGKAANNIEYVLANPFYTFIYAIASAFSFAIVVPFLSSVYIHLFLDILEVYARKHRGDKFS</sequence>
<organism evidence="2 3">
    <name type="scientific">Rarispira pelagica</name>
    <dbReference type="NCBI Taxonomy" id="3141764"/>
    <lineage>
        <taxon>Bacteria</taxon>
        <taxon>Pseudomonadati</taxon>
        <taxon>Spirochaetota</taxon>
        <taxon>Spirochaetia</taxon>
        <taxon>Winmispirales</taxon>
        <taxon>Winmispiraceae</taxon>
        <taxon>Rarispira</taxon>
    </lineage>
</organism>
<accession>A0ABU9UAJ1</accession>
<evidence type="ECO:0000313" key="3">
    <source>
        <dbReference type="Proteomes" id="UP001466331"/>
    </source>
</evidence>
<keyword evidence="1" id="KW-0472">Membrane</keyword>
<keyword evidence="3" id="KW-1185">Reference proteome</keyword>
<dbReference type="RefSeq" id="WP_420069141.1">
    <property type="nucleotide sequence ID" value="NZ_JBCHKQ010000002.1"/>
</dbReference>
<keyword evidence="1" id="KW-1133">Transmembrane helix</keyword>
<evidence type="ECO:0000256" key="1">
    <source>
        <dbReference type="SAM" id="Phobius"/>
    </source>
</evidence>
<gene>
    <name evidence="2" type="ORF">WKV44_03945</name>
</gene>
<reference evidence="2 3" key="1">
    <citation type="submission" date="2024-03" db="EMBL/GenBank/DDBJ databases">
        <title>Ignisphaera cupida sp. nov., a hyperthermophilic hydrolytic archaeon from a hot spring of Kamchatka, and proposal of Ignisphaeraceae fam. nov.</title>
        <authorList>
            <person name="Podosokorskaya O.A."/>
            <person name="Elcheninov A.G."/>
            <person name="Maltseva A.I."/>
            <person name="Zayulina K.S."/>
            <person name="Novikov A."/>
            <person name="Merkel A.Y."/>
        </authorList>
    </citation>
    <scope>NUCLEOTIDE SEQUENCE [LARGE SCALE GENOMIC DNA]</scope>
    <source>
        <strain evidence="2 3">38H-sp</strain>
    </source>
</reference>
<proteinExistence type="predicted"/>
<keyword evidence="1" id="KW-0812">Transmembrane</keyword>
<feature type="transmembrane region" description="Helical" evidence="1">
    <location>
        <begin position="159"/>
        <end position="187"/>
    </location>
</feature>
<feature type="transmembrane region" description="Helical" evidence="1">
    <location>
        <begin position="121"/>
        <end position="147"/>
    </location>
</feature>
<evidence type="ECO:0000313" key="2">
    <source>
        <dbReference type="EMBL" id="MEM5947690.1"/>
    </source>
</evidence>